<dbReference type="EMBL" id="JAUSTF010000010">
    <property type="protein sequence ID" value="MDQ0182231.1"/>
    <property type="molecule type" value="Genomic_DNA"/>
</dbReference>
<dbReference type="EMBL" id="JAUSRG010000010">
    <property type="protein sequence ID" value="MDP9906211.1"/>
    <property type="molecule type" value="Genomic_DNA"/>
</dbReference>
<evidence type="ECO:0000313" key="3">
    <source>
        <dbReference type="Proteomes" id="UP001230951"/>
    </source>
</evidence>
<gene>
    <name evidence="1" type="ORF">J2S90_003190</name>
    <name evidence="2" type="ORF">J2S93_003678</name>
</gene>
<accession>A0AAW8DK25</accession>
<sequence>MSTVQDVCRGENLRARANANDHVAVAVDTLDEAAKRGFGGSLWV</sequence>
<reference evidence="1 3" key="1">
    <citation type="submission" date="2023-07" db="EMBL/GenBank/DDBJ databases">
        <title>Sorghum-associated microbial communities from plants grown in Nebraska, USA.</title>
        <authorList>
            <person name="Schachtman D."/>
        </authorList>
    </citation>
    <scope>NUCLEOTIDE SEQUENCE</scope>
    <source>
        <strain evidence="1">DS1006</strain>
        <strain evidence="2 3">DS1016</strain>
    </source>
</reference>
<dbReference type="Proteomes" id="UP001230951">
    <property type="component" value="Unassembled WGS sequence"/>
</dbReference>
<keyword evidence="3" id="KW-1185">Reference proteome</keyword>
<protein>
    <submittedName>
        <fullName evidence="1">Uncharacterized protein</fullName>
    </submittedName>
</protein>
<comment type="caution">
    <text evidence="1">The sequence shown here is derived from an EMBL/GenBank/DDBJ whole genome shotgun (WGS) entry which is preliminary data.</text>
</comment>
<evidence type="ECO:0000313" key="2">
    <source>
        <dbReference type="EMBL" id="MDQ0182231.1"/>
    </source>
</evidence>
<dbReference type="AlphaFoldDB" id="A0AAW8DK25"/>
<proteinExistence type="predicted"/>
<dbReference type="RefSeq" id="WP_306962742.1">
    <property type="nucleotide sequence ID" value="NZ_JAUSRG010000010.1"/>
</dbReference>
<dbReference type="Proteomes" id="UP001242995">
    <property type="component" value="Unassembled WGS sequence"/>
</dbReference>
<evidence type="ECO:0000313" key="4">
    <source>
        <dbReference type="Proteomes" id="UP001242995"/>
    </source>
</evidence>
<evidence type="ECO:0000313" key="1">
    <source>
        <dbReference type="EMBL" id="MDP9906211.1"/>
    </source>
</evidence>
<organism evidence="1 4">
    <name type="scientific">Arthrobacter bambusae</name>
    <dbReference type="NCBI Taxonomy" id="1338426"/>
    <lineage>
        <taxon>Bacteria</taxon>
        <taxon>Bacillati</taxon>
        <taxon>Actinomycetota</taxon>
        <taxon>Actinomycetes</taxon>
        <taxon>Micrococcales</taxon>
        <taxon>Micrococcaceae</taxon>
        <taxon>Arthrobacter</taxon>
    </lineage>
</organism>
<name>A0AAW8DK25_9MICC</name>